<protein>
    <recommendedName>
        <fullName evidence="4">N-acetyltransferase domain-containing protein</fullName>
    </recommendedName>
</protein>
<gene>
    <name evidence="5" type="ORF">DB44_BJ00010</name>
</gene>
<evidence type="ECO:0000313" key="6">
    <source>
        <dbReference type="Proteomes" id="UP000031465"/>
    </source>
</evidence>
<comment type="similarity">
    <text evidence="3">Belongs to the acetyltransferase family. RimJ subfamily.</text>
</comment>
<dbReference type="PANTHER" id="PTHR43792">
    <property type="entry name" value="GNAT FAMILY, PUTATIVE (AFU_ORTHOLOGUE AFUA_3G00765)-RELATED-RELATED"/>
    <property type="match status" value="1"/>
</dbReference>
<evidence type="ECO:0000256" key="3">
    <source>
        <dbReference type="ARBA" id="ARBA00038502"/>
    </source>
</evidence>
<dbReference type="SUPFAM" id="SSF55729">
    <property type="entry name" value="Acyl-CoA N-acyltransferases (Nat)"/>
    <property type="match status" value="1"/>
</dbReference>
<dbReference type="EMBL" id="JSAN01000033">
    <property type="protein sequence ID" value="KIC73188.1"/>
    <property type="molecule type" value="Genomic_DNA"/>
</dbReference>
<dbReference type="Proteomes" id="UP000031465">
    <property type="component" value="Unassembled WGS sequence"/>
</dbReference>
<evidence type="ECO:0000256" key="2">
    <source>
        <dbReference type="ARBA" id="ARBA00023315"/>
    </source>
</evidence>
<evidence type="ECO:0000256" key="1">
    <source>
        <dbReference type="ARBA" id="ARBA00022679"/>
    </source>
</evidence>
<evidence type="ECO:0000259" key="4">
    <source>
        <dbReference type="Pfam" id="PF13302"/>
    </source>
</evidence>
<dbReference type="InterPro" id="IPR051531">
    <property type="entry name" value="N-acetyltransferase"/>
</dbReference>
<comment type="caution">
    <text evidence="5">The sequence shown here is derived from an EMBL/GenBank/DDBJ whole genome shotgun (WGS) entry which is preliminary data.</text>
</comment>
<dbReference type="PANTHER" id="PTHR43792:SF8">
    <property type="entry name" value="[RIBOSOMAL PROTEIN US5]-ALANINE N-ACETYLTRANSFERASE"/>
    <property type="match status" value="1"/>
</dbReference>
<keyword evidence="2" id="KW-0012">Acyltransferase</keyword>
<proteinExistence type="inferred from homology"/>
<reference evidence="5 6" key="1">
    <citation type="journal article" date="2014" name="Mol. Biol. Evol.">
        <title>Massive expansion of Ubiquitination-related gene families within the Chlamydiae.</title>
        <authorList>
            <person name="Domman D."/>
            <person name="Collingro A."/>
            <person name="Lagkouvardos I."/>
            <person name="Gehre L."/>
            <person name="Weinmaier T."/>
            <person name="Rattei T."/>
            <person name="Subtil A."/>
            <person name="Horn M."/>
        </authorList>
    </citation>
    <scope>NUCLEOTIDE SEQUENCE [LARGE SCALE GENOMIC DNA]</scope>
    <source>
        <strain evidence="5 6">EI2</strain>
    </source>
</reference>
<organism evidence="5 6">
    <name type="scientific">Candidatus Protochlamydia amoebophila</name>
    <dbReference type="NCBI Taxonomy" id="362787"/>
    <lineage>
        <taxon>Bacteria</taxon>
        <taxon>Pseudomonadati</taxon>
        <taxon>Chlamydiota</taxon>
        <taxon>Chlamydiia</taxon>
        <taxon>Parachlamydiales</taxon>
        <taxon>Parachlamydiaceae</taxon>
        <taxon>Candidatus Protochlamydia</taxon>
    </lineage>
</organism>
<dbReference type="GO" id="GO:0008999">
    <property type="term" value="F:protein-N-terminal-alanine acetyltransferase activity"/>
    <property type="evidence" value="ECO:0007669"/>
    <property type="project" value="TreeGrafter"/>
</dbReference>
<keyword evidence="1" id="KW-0808">Transferase</keyword>
<dbReference type="InterPro" id="IPR016181">
    <property type="entry name" value="Acyl_CoA_acyltransferase"/>
</dbReference>
<evidence type="ECO:0000313" key="5">
    <source>
        <dbReference type="EMBL" id="KIC73188.1"/>
    </source>
</evidence>
<sequence>MSEAVAKAIKYMVEQQKLHRIMANYMPSNKKSACLIQKLGFVVEGHAKKYLLINGQWEDHILTSITNENWLP</sequence>
<accession>A0A0C1HEQ6</accession>
<dbReference type="AlphaFoldDB" id="A0A0C1HEQ6"/>
<dbReference type="PATRIC" id="fig|362787.3.peg.583"/>
<dbReference type="GO" id="GO:0005737">
    <property type="term" value="C:cytoplasm"/>
    <property type="evidence" value="ECO:0007669"/>
    <property type="project" value="TreeGrafter"/>
</dbReference>
<dbReference type="InterPro" id="IPR000182">
    <property type="entry name" value="GNAT_dom"/>
</dbReference>
<name>A0A0C1HEQ6_9BACT</name>
<dbReference type="Gene3D" id="3.40.630.30">
    <property type="match status" value="1"/>
</dbReference>
<dbReference type="Pfam" id="PF13302">
    <property type="entry name" value="Acetyltransf_3"/>
    <property type="match status" value="1"/>
</dbReference>
<feature type="domain" description="N-acetyltransferase" evidence="4">
    <location>
        <begin position="1"/>
        <end position="42"/>
    </location>
</feature>